<keyword evidence="1" id="KW-0812">Transmembrane</keyword>
<feature type="transmembrane region" description="Helical" evidence="1">
    <location>
        <begin position="6"/>
        <end position="22"/>
    </location>
</feature>
<keyword evidence="1" id="KW-1133">Transmembrane helix</keyword>
<dbReference type="EMBL" id="UGIX01000001">
    <property type="protein sequence ID" value="STP63448.1"/>
    <property type="molecule type" value="Genomic_DNA"/>
</dbReference>
<organism evidence="2 4">
    <name type="scientific">Enterococcus faecalis</name>
    <name type="common">Streptococcus faecalis</name>
    <dbReference type="NCBI Taxonomy" id="1351"/>
    <lineage>
        <taxon>Bacteria</taxon>
        <taxon>Bacillati</taxon>
        <taxon>Bacillota</taxon>
        <taxon>Bacilli</taxon>
        <taxon>Lactobacillales</taxon>
        <taxon>Enterococcaceae</taxon>
        <taxon>Enterococcus</taxon>
    </lineage>
</organism>
<dbReference type="AlphaFoldDB" id="A0A855U1U5"/>
<evidence type="ECO:0000313" key="4">
    <source>
        <dbReference type="Proteomes" id="UP000244140"/>
    </source>
</evidence>
<gene>
    <name evidence="2" type="ORF">DAI13_01540</name>
    <name evidence="3" type="ORF">NCTC13379_00263</name>
</gene>
<dbReference type="Proteomes" id="UP000244140">
    <property type="component" value="Unassembled WGS sequence"/>
</dbReference>
<name>A0A855U1U5_ENTFL</name>
<evidence type="ECO:0000313" key="5">
    <source>
        <dbReference type="Proteomes" id="UP000254396"/>
    </source>
</evidence>
<evidence type="ECO:0000313" key="2">
    <source>
        <dbReference type="EMBL" id="PTN76504.1"/>
    </source>
</evidence>
<evidence type="ECO:0000313" key="3">
    <source>
        <dbReference type="EMBL" id="STP63448.1"/>
    </source>
</evidence>
<comment type="caution">
    <text evidence="2">The sequence shown here is derived from an EMBL/GenBank/DDBJ whole genome shotgun (WGS) entry which is preliminary data.</text>
</comment>
<dbReference type="Proteomes" id="UP000254396">
    <property type="component" value="Unassembled WGS sequence"/>
</dbReference>
<dbReference type="EMBL" id="PZZH01000001">
    <property type="protein sequence ID" value="PTN76504.1"/>
    <property type="molecule type" value="Genomic_DNA"/>
</dbReference>
<accession>A0A855U1U5</accession>
<sequence>MGNNILILINLVLCFLLGYVVGKRKYLKAMRAAFNYDHKSSTCDYQEGWLDCLGFILKQ</sequence>
<reference evidence="3 5" key="2">
    <citation type="submission" date="2018-06" db="EMBL/GenBank/DDBJ databases">
        <authorList>
            <consortium name="Pathogen Informatics"/>
            <person name="Doyle S."/>
        </authorList>
    </citation>
    <scope>NUCLEOTIDE SEQUENCE [LARGE SCALE GENOMIC DNA]</scope>
    <source>
        <strain evidence="3 5">NCTC13379</strain>
    </source>
</reference>
<proteinExistence type="predicted"/>
<reference evidence="2 4" key="1">
    <citation type="submission" date="2018-04" db="EMBL/GenBank/DDBJ databases">
        <authorList>
            <person name="Van Tyne D."/>
        </authorList>
    </citation>
    <scope>NUCLEOTIDE SEQUENCE [LARGE SCALE GENOMIC DNA]</scope>
    <source>
        <strain evidence="2 4">B2535</strain>
    </source>
</reference>
<protein>
    <submittedName>
        <fullName evidence="2">Uncharacterized protein</fullName>
    </submittedName>
</protein>
<evidence type="ECO:0000256" key="1">
    <source>
        <dbReference type="SAM" id="Phobius"/>
    </source>
</evidence>
<keyword evidence="1" id="KW-0472">Membrane</keyword>